<dbReference type="InterPro" id="IPR016181">
    <property type="entry name" value="Acyl_CoA_acyltransferase"/>
</dbReference>
<feature type="domain" description="N-acetyltransferase" evidence="3">
    <location>
        <begin position="1"/>
        <end position="167"/>
    </location>
</feature>
<dbReference type="Proteomes" id="UP001157946">
    <property type="component" value="Unassembled WGS sequence"/>
</dbReference>
<keyword evidence="5" id="KW-1185">Reference proteome</keyword>
<proteinExistence type="predicted"/>
<dbReference type="InterPro" id="IPR000182">
    <property type="entry name" value="GNAT_dom"/>
</dbReference>
<dbReference type="PANTHER" id="PTHR43420">
    <property type="entry name" value="ACETYLTRANSFERASE"/>
    <property type="match status" value="1"/>
</dbReference>
<dbReference type="PANTHER" id="PTHR43420:SF46">
    <property type="entry name" value="ACETYLTRANSFERASE"/>
    <property type="match status" value="1"/>
</dbReference>
<evidence type="ECO:0000256" key="1">
    <source>
        <dbReference type="ARBA" id="ARBA00022679"/>
    </source>
</evidence>
<keyword evidence="2" id="KW-0012">Acyltransferase</keyword>
<dbReference type="EMBL" id="FXTU01000005">
    <property type="protein sequence ID" value="SMP26077.1"/>
    <property type="molecule type" value="Genomic_DNA"/>
</dbReference>
<gene>
    <name evidence="4" type="ORF">SAMN06265361_105124</name>
</gene>
<keyword evidence="1" id="KW-0808">Transferase</keyword>
<dbReference type="SUPFAM" id="SSF55729">
    <property type="entry name" value="Acyl-CoA N-acyltransferases (Nat)"/>
    <property type="match status" value="1"/>
</dbReference>
<dbReference type="Pfam" id="PF00583">
    <property type="entry name" value="Acetyltransf_1"/>
    <property type="match status" value="1"/>
</dbReference>
<comment type="caution">
    <text evidence="4">The sequence shown here is derived from an EMBL/GenBank/DDBJ whole genome shotgun (WGS) entry which is preliminary data.</text>
</comment>
<dbReference type="CDD" id="cd04301">
    <property type="entry name" value="NAT_SF"/>
    <property type="match status" value="1"/>
</dbReference>
<dbReference type="GO" id="GO:0016747">
    <property type="term" value="F:acyltransferase activity, transferring groups other than amino-acyl groups"/>
    <property type="evidence" value="ECO:0007669"/>
    <property type="project" value="InterPro"/>
</dbReference>
<evidence type="ECO:0000256" key="2">
    <source>
        <dbReference type="ARBA" id="ARBA00023315"/>
    </source>
</evidence>
<reference evidence="4" key="1">
    <citation type="submission" date="2017-05" db="EMBL/GenBank/DDBJ databases">
        <authorList>
            <person name="Varghese N."/>
            <person name="Submissions S."/>
        </authorList>
    </citation>
    <scope>NUCLEOTIDE SEQUENCE</scope>
    <source>
        <strain evidence="4">DSM 45262</strain>
    </source>
</reference>
<dbReference type="RefSeq" id="WP_154986029.1">
    <property type="nucleotide sequence ID" value="NZ_FXTU01000005.1"/>
</dbReference>
<name>A0AA46AG79_9BACL</name>
<protein>
    <submittedName>
        <fullName evidence="4">Acetyltransferase (GNAT) family protein</fullName>
    </submittedName>
</protein>
<sequence>MRLVHAHLDQLDEILEIYRHATRKMNEQGITQWADDYPSEEQVKDDIQKRNLYTLLDEDRVAAVVVLDQEYEDAYEKVSWSDQSGRFLVVHRLCVNPAIQGRGVSRILMGEIERFAKEHGYTSIRLDTQIKNEKAMRLYMVNEYEQKGIIYLRGSDDPHMAFEKQLD</sequence>
<dbReference type="InterPro" id="IPR050680">
    <property type="entry name" value="YpeA/RimI_acetyltransf"/>
</dbReference>
<evidence type="ECO:0000313" key="5">
    <source>
        <dbReference type="Proteomes" id="UP001157946"/>
    </source>
</evidence>
<organism evidence="4 5">
    <name type="scientific">Laceyella tengchongensis</name>
    <dbReference type="NCBI Taxonomy" id="574699"/>
    <lineage>
        <taxon>Bacteria</taxon>
        <taxon>Bacillati</taxon>
        <taxon>Bacillota</taxon>
        <taxon>Bacilli</taxon>
        <taxon>Bacillales</taxon>
        <taxon>Thermoactinomycetaceae</taxon>
        <taxon>Laceyella</taxon>
    </lineage>
</organism>
<dbReference type="Gene3D" id="3.40.630.30">
    <property type="match status" value="1"/>
</dbReference>
<evidence type="ECO:0000313" key="4">
    <source>
        <dbReference type="EMBL" id="SMP26077.1"/>
    </source>
</evidence>
<accession>A0AA46AG79</accession>
<evidence type="ECO:0000259" key="3">
    <source>
        <dbReference type="PROSITE" id="PS51186"/>
    </source>
</evidence>
<dbReference type="AlphaFoldDB" id="A0AA46AG79"/>
<dbReference type="PROSITE" id="PS51186">
    <property type="entry name" value="GNAT"/>
    <property type="match status" value="1"/>
</dbReference>